<dbReference type="Pfam" id="PF02171">
    <property type="entry name" value="Piwi"/>
    <property type="match status" value="1"/>
</dbReference>
<feature type="region of interest" description="Disordered" evidence="1">
    <location>
        <begin position="1"/>
        <end position="193"/>
    </location>
</feature>
<dbReference type="Pfam" id="PF02170">
    <property type="entry name" value="PAZ"/>
    <property type="match status" value="1"/>
</dbReference>
<dbReference type="InterPro" id="IPR032474">
    <property type="entry name" value="Argonaute_N"/>
</dbReference>
<dbReference type="PROSITE" id="PS50822">
    <property type="entry name" value="PIWI"/>
    <property type="match status" value="1"/>
</dbReference>
<feature type="domain" description="PAZ" evidence="2">
    <location>
        <begin position="463"/>
        <end position="577"/>
    </location>
</feature>
<dbReference type="InterPro" id="IPR003165">
    <property type="entry name" value="Piwi"/>
</dbReference>
<feature type="domain" description="Piwi" evidence="3">
    <location>
        <begin position="766"/>
        <end position="1094"/>
    </location>
</feature>
<sequence length="1170" mass="123956">MSDRHRSHSNGGYSFSNHHPSHDNRASSPPRYPPPSGGPARPPPPPPAGQHYGAPPGHSNGGYSHGYGGGGGSSRDGQGGPPQQQQYGGGGQYGHAQHGGYDRGSQGGHGGGGGGGWGAQRGGHHGGGGGGGGHNGGGSLSGGPSGGHNGGYGGGGRGGRGGPGGGRGGYGGGGRGGSGGGGGGGGRNGRALPPVFVPLPNAVPALPAKQTGALVPEPVARRAYGSAGGAVKLVTNTFDLKLSDNQTTWYKYEIVITVNARPRADGSVPPPRGPPPKSVLRAVWSSLEENEKAGRSNYLDGVQPAYDGRNALYTSRTLKMDKGRIWIPKYAAPDRPGQTFTIVIHNGVNIPLVSVRSYFTGGPGATYNVGELSEAMQALNVVIGHKPASLFYATRTAFFVGDEAATSLNMLGVEKKSVTVAPDFVELWRGYFESVRACAGGLLMNLNTTSTAFYKAGDLSAFLRGFFLAKGSREPPGFPRVGSLAGSDLIKVNRLLQKLIVVADRGSTVPALKIKIRGAGIVNKAPRDHLFETENGPLSVEQYFADKFKVRLRNPDWPLVEVKPGALYPLELVRLVEGNKYAKRLSPQEQNLASSFQTLVPAEKFGAIMAARKNIVARVSEPFMTIFGLSLDPDPKETVGRILPPPRIEYKAGPDRSRFTSVTPVDSAWMMQFAQGSFAQTFVASGKLSSIMVIVESERDRRAAVTFFEELLPKMRALGIDLSGFPNLRQGVLDRVVLVRNRRTVADEVLRAMNEGDEIFGRCPDLIVWVFTQANSEDYPSFKYECTRRGIASQALQSKLIAKLSVQVAVNVAMKLNSKLHGYAFRLERNTLGGWIETHAPMLFGIDLSHEIDKPSVAAMVASMHGAAIVMEETCSIQGLAEPPQGNPLGRARKQEIVVDTCKMATASRPLASAGAAKSLLVFRDGVSESEFQSVLSYEVPAFKEACRIIKADKELESVLEKARGQGGKEELRAWNPKIVFVAALKRHSIRAFVPNASDPRNTSNILPGTVLDRDVVDPHAADFYAASHSALIGTTRATRYTCLVDEVGMSPDELQATVHALSHSFQRCNRAVSVVAPVFYADLIAAQVRSWIIGDSSDAGSSTGTAAAASASTRRADLVGAQQILASTENGRDAPWFSLSSPVLPASPPCREPSPPSSSVPPLALVFRP</sequence>
<dbReference type="CDD" id="cd02846">
    <property type="entry name" value="PAZ_argonaute_like"/>
    <property type="match status" value="1"/>
</dbReference>
<organism evidence="4 5">
    <name type="scientific">Rhodotorula graminis (strain WP1)</name>
    <dbReference type="NCBI Taxonomy" id="578459"/>
    <lineage>
        <taxon>Eukaryota</taxon>
        <taxon>Fungi</taxon>
        <taxon>Dikarya</taxon>
        <taxon>Basidiomycota</taxon>
        <taxon>Pucciniomycotina</taxon>
        <taxon>Microbotryomycetes</taxon>
        <taxon>Sporidiobolales</taxon>
        <taxon>Sporidiobolaceae</taxon>
        <taxon>Rhodotorula</taxon>
    </lineage>
</organism>
<feature type="compositionally biased region" description="Pro residues" evidence="1">
    <location>
        <begin position="1146"/>
        <end position="1160"/>
    </location>
</feature>
<dbReference type="SMART" id="SM01163">
    <property type="entry name" value="DUF1785"/>
    <property type="match status" value="1"/>
</dbReference>
<name>A0A194S8Q9_RHOGW</name>
<evidence type="ECO:0000259" key="3">
    <source>
        <dbReference type="PROSITE" id="PS50822"/>
    </source>
</evidence>
<proteinExistence type="predicted"/>
<protein>
    <recommendedName>
        <fullName evidence="6">Piwi domain-containing protein</fullName>
    </recommendedName>
</protein>
<dbReference type="OrthoDB" id="10252740at2759"/>
<dbReference type="Proteomes" id="UP000053890">
    <property type="component" value="Unassembled WGS sequence"/>
</dbReference>
<dbReference type="Gene3D" id="3.40.50.2300">
    <property type="match status" value="1"/>
</dbReference>
<evidence type="ECO:0000313" key="5">
    <source>
        <dbReference type="Proteomes" id="UP000053890"/>
    </source>
</evidence>
<dbReference type="EMBL" id="KQ474075">
    <property type="protein sequence ID" value="KPV77113.1"/>
    <property type="molecule type" value="Genomic_DNA"/>
</dbReference>
<feature type="compositionally biased region" description="Polar residues" evidence="1">
    <location>
        <begin position="9"/>
        <end position="18"/>
    </location>
</feature>
<dbReference type="GO" id="GO:0003723">
    <property type="term" value="F:RNA binding"/>
    <property type="evidence" value="ECO:0007669"/>
    <property type="project" value="InterPro"/>
</dbReference>
<dbReference type="PANTHER" id="PTHR22891">
    <property type="entry name" value="EUKARYOTIC TRANSLATION INITIATION FACTOR 2C"/>
    <property type="match status" value="1"/>
</dbReference>
<evidence type="ECO:0008006" key="6">
    <source>
        <dbReference type="Google" id="ProtNLM"/>
    </source>
</evidence>
<dbReference type="InterPro" id="IPR036397">
    <property type="entry name" value="RNaseH_sf"/>
</dbReference>
<dbReference type="Pfam" id="PF16486">
    <property type="entry name" value="ArgoN"/>
    <property type="match status" value="1"/>
</dbReference>
<dbReference type="AlphaFoldDB" id="A0A194S8Q9"/>
<dbReference type="Gene3D" id="3.30.420.10">
    <property type="entry name" value="Ribonuclease H-like superfamily/Ribonuclease H"/>
    <property type="match status" value="1"/>
</dbReference>
<feature type="compositionally biased region" description="Low complexity" evidence="1">
    <location>
        <begin position="49"/>
        <end position="58"/>
    </location>
</feature>
<feature type="compositionally biased region" description="Gly residues" evidence="1">
    <location>
        <begin position="59"/>
        <end position="80"/>
    </location>
</feature>
<dbReference type="STRING" id="578459.A0A194S8Q9"/>
<dbReference type="PROSITE" id="PS50821">
    <property type="entry name" value="PAZ"/>
    <property type="match status" value="1"/>
</dbReference>
<dbReference type="Gene3D" id="2.170.260.10">
    <property type="entry name" value="paz domain"/>
    <property type="match status" value="1"/>
</dbReference>
<accession>A0A194S8Q9</accession>
<evidence type="ECO:0000259" key="2">
    <source>
        <dbReference type="PROSITE" id="PS50821"/>
    </source>
</evidence>
<feature type="compositionally biased region" description="Gly residues" evidence="1">
    <location>
        <begin position="105"/>
        <end position="188"/>
    </location>
</feature>
<dbReference type="InterPro" id="IPR014811">
    <property type="entry name" value="ArgoL1"/>
</dbReference>
<dbReference type="InterPro" id="IPR012337">
    <property type="entry name" value="RNaseH-like_sf"/>
</dbReference>
<keyword evidence="5" id="KW-1185">Reference proteome</keyword>
<dbReference type="Pfam" id="PF08699">
    <property type="entry name" value="ArgoL1"/>
    <property type="match status" value="1"/>
</dbReference>
<evidence type="ECO:0000256" key="1">
    <source>
        <dbReference type="SAM" id="MobiDB-lite"/>
    </source>
</evidence>
<dbReference type="SMART" id="SM00950">
    <property type="entry name" value="Piwi"/>
    <property type="match status" value="1"/>
</dbReference>
<feature type="compositionally biased region" description="Pro residues" evidence="1">
    <location>
        <begin position="30"/>
        <end position="48"/>
    </location>
</feature>
<dbReference type="OMA" id="WIKASKM"/>
<gene>
    <name evidence="4" type="ORF">RHOBADRAFT_52065</name>
</gene>
<dbReference type="InterPro" id="IPR003100">
    <property type="entry name" value="PAZ_dom"/>
</dbReference>
<dbReference type="InterPro" id="IPR036085">
    <property type="entry name" value="PAZ_dom_sf"/>
</dbReference>
<dbReference type="RefSeq" id="XP_018273162.1">
    <property type="nucleotide sequence ID" value="XM_018416154.1"/>
</dbReference>
<dbReference type="GeneID" id="28976602"/>
<dbReference type="SUPFAM" id="SSF53098">
    <property type="entry name" value="Ribonuclease H-like"/>
    <property type="match status" value="1"/>
</dbReference>
<dbReference type="SUPFAM" id="SSF101690">
    <property type="entry name" value="PAZ domain"/>
    <property type="match status" value="1"/>
</dbReference>
<reference evidence="4 5" key="1">
    <citation type="journal article" date="2015" name="Front. Microbiol.">
        <title>Genome sequence of the plant growth promoting endophytic yeast Rhodotorula graminis WP1.</title>
        <authorList>
            <person name="Firrincieli A."/>
            <person name="Otillar R."/>
            <person name="Salamov A."/>
            <person name="Schmutz J."/>
            <person name="Khan Z."/>
            <person name="Redman R.S."/>
            <person name="Fleck N.D."/>
            <person name="Lindquist E."/>
            <person name="Grigoriev I.V."/>
            <person name="Doty S.L."/>
        </authorList>
    </citation>
    <scope>NUCLEOTIDE SEQUENCE [LARGE SCALE GENOMIC DNA]</scope>
    <source>
        <strain evidence="4 5">WP1</strain>
    </source>
</reference>
<feature type="region of interest" description="Disordered" evidence="1">
    <location>
        <begin position="1146"/>
        <end position="1170"/>
    </location>
</feature>
<evidence type="ECO:0000313" key="4">
    <source>
        <dbReference type="EMBL" id="KPV77113.1"/>
    </source>
</evidence>